<name>A0A8H7PLL8_MORIS</name>
<feature type="region of interest" description="Disordered" evidence="1">
    <location>
        <begin position="90"/>
        <end position="284"/>
    </location>
</feature>
<feature type="compositionally biased region" description="Basic residues" evidence="1">
    <location>
        <begin position="141"/>
        <end position="158"/>
    </location>
</feature>
<evidence type="ECO:0000256" key="1">
    <source>
        <dbReference type="SAM" id="MobiDB-lite"/>
    </source>
</evidence>
<organism evidence="2 3">
    <name type="scientific">Mortierella isabellina</name>
    <name type="common">Filamentous fungus</name>
    <name type="synonym">Umbelopsis isabellina</name>
    <dbReference type="NCBI Taxonomy" id="91625"/>
    <lineage>
        <taxon>Eukaryota</taxon>
        <taxon>Fungi</taxon>
        <taxon>Fungi incertae sedis</taxon>
        <taxon>Mucoromycota</taxon>
        <taxon>Mucoromycotina</taxon>
        <taxon>Umbelopsidomycetes</taxon>
        <taxon>Umbelopsidales</taxon>
        <taxon>Umbelopsidaceae</taxon>
        <taxon>Umbelopsis</taxon>
    </lineage>
</organism>
<feature type="compositionally biased region" description="Basic and acidic residues" evidence="1">
    <location>
        <begin position="159"/>
        <end position="170"/>
    </location>
</feature>
<dbReference type="EMBL" id="JAEPQZ010000011">
    <property type="protein sequence ID" value="KAG2175471.1"/>
    <property type="molecule type" value="Genomic_DNA"/>
</dbReference>
<keyword evidence="3" id="KW-1185">Reference proteome</keyword>
<gene>
    <name evidence="2" type="ORF">INT43_001118</name>
</gene>
<accession>A0A8H7PLL8</accession>
<dbReference type="OrthoDB" id="2431475at2759"/>
<evidence type="ECO:0000313" key="3">
    <source>
        <dbReference type="Proteomes" id="UP000654370"/>
    </source>
</evidence>
<dbReference type="PANTHER" id="PTHR40132:SF1">
    <property type="entry name" value="PRE-MRNA-SPLICING FACTOR 38B"/>
    <property type="match status" value="1"/>
</dbReference>
<reference evidence="2" key="1">
    <citation type="submission" date="2020-12" db="EMBL/GenBank/DDBJ databases">
        <title>Metabolic potential, ecology and presence of endohyphal bacteria is reflected in genomic diversity of Mucoromycotina.</title>
        <authorList>
            <person name="Muszewska A."/>
            <person name="Okrasinska A."/>
            <person name="Steczkiewicz K."/>
            <person name="Drgas O."/>
            <person name="Orlowska M."/>
            <person name="Perlinska-Lenart U."/>
            <person name="Aleksandrzak-Piekarczyk T."/>
            <person name="Szatraj K."/>
            <person name="Zielenkiewicz U."/>
            <person name="Pilsyk S."/>
            <person name="Malc E."/>
            <person name="Mieczkowski P."/>
            <person name="Kruszewska J.S."/>
            <person name="Biernat P."/>
            <person name="Pawlowska J."/>
        </authorList>
    </citation>
    <scope>NUCLEOTIDE SEQUENCE</scope>
    <source>
        <strain evidence="2">WA0000067209</strain>
    </source>
</reference>
<protein>
    <submittedName>
        <fullName evidence="2">Uncharacterized protein</fullName>
    </submittedName>
</protein>
<dbReference type="Proteomes" id="UP000654370">
    <property type="component" value="Unassembled WGS sequence"/>
</dbReference>
<feature type="compositionally biased region" description="Basic and acidic residues" evidence="1">
    <location>
        <begin position="203"/>
        <end position="234"/>
    </location>
</feature>
<feature type="compositionally biased region" description="Basic residues" evidence="1">
    <location>
        <begin position="235"/>
        <end position="247"/>
    </location>
</feature>
<feature type="compositionally biased region" description="Basic residues" evidence="1">
    <location>
        <begin position="257"/>
        <end position="267"/>
    </location>
</feature>
<feature type="compositionally biased region" description="Basic and acidic residues" evidence="1">
    <location>
        <begin position="95"/>
        <end position="124"/>
    </location>
</feature>
<dbReference type="PANTHER" id="PTHR40132">
    <property type="entry name" value="PRE-MRNA-SPLICING FACTOR 38B"/>
    <property type="match status" value="1"/>
</dbReference>
<evidence type="ECO:0000313" key="2">
    <source>
        <dbReference type="EMBL" id="KAG2175471.1"/>
    </source>
</evidence>
<proteinExistence type="predicted"/>
<sequence length="300" mass="34115">MSKKNQYGLSSAVSDLVRAAAGGDTTKVADEDLDKYIADLIHKEAMAKNKKYDQVGLKAYQPEPNPPANLPRMNKRFLLNVVKATDSHNQALIRATEEQAEENRRKMERERRYNDYRDRSPQDRSKRHRKSRSPSPSSSNTRKHRRHHCPSIHSKHTDHHSSASDMHSDASESVSSQPSEKPSSTFFKGRGNITAGGPSAMDKYFKDSYDPMKDTGDAVDDKGWVIEGERSEKKASKKKKSKKKSKSREHDDESKRQKSKKHKKHKSERTITIEPSANIGNLNDGIVYNKGVREWDMGKK</sequence>
<feature type="compositionally biased region" description="Low complexity" evidence="1">
    <location>
        <begin position="171"/>
        <end position="184"/>
    </location>
</feature>
<comment type="caution">
    <text evidence="2">The sequence shown here is derived from an EMBL/GenBank/DDBJ whole genome shotgun (WGS) entry which is preliminary data.</text>
</comment>
<dbReference type="AlphaFoldDB" id="A0A8H7PLL8"/>